<dbReference type="SUPFAM" id="SSF51045">
    <property type="entry name" value="WW domain"/>
    <property type="match status" value="2"/>
</dbReference>
<dbReference type="InterPro" id="IPR001202">
    <property type="entry name" value="WW_dom"/>
</dbReference>
<feature type="domain" description="WW" evidence="8">
    <location>
        <begin position="1"/>
        <end position="32"/>
    </location>
</feature>
<feature type="region of interest" description="Disordered" evidence="7">
    <location>
        <begin position="111"/>
        <end position="133"/>
    </location>
</feature>
<dbReference type="Proteomes" id="UP001162031">
    <property type="component" value="Unassembled WGS sequence"/>
</dbReference>
<evidence type="ECO:0000256" key="5">
    <source>
        <dbReference type="ARBA" id="ARBA00023163"/>
    </source>
</evidence>
<evidence type="ECO:0000256" key="1">
    <source>
        <dbReference type="ARBA" id="ARBA00004123"/>
    </source>
</evidence>
<feature type="compositionally biased region" description="Basic residues" evidence="7">
    <location>
        <begin position="180"/>
        <end position="190"/>
    </location>
</feature>
<keyword evidence="6" id="KW-0539">Nucleus</keyword>
<dbReference type="Pfam" id="PF04858">
    <property type="entry name" value="TH1"/>
    <property type="match status" value="1"/>
</dbReference>
<comment type="similarity">
    <text evidence="2">Belongs to the NELF-D family.</text>
</comment>
<comment type="subcellular location">
    <subcellularLocation>
        <location evidence="1">Nucleus</location>
    </subcellularLocation>
</comment>
<accession>A0AAV0UFP0</accession>
<dbReference type="AlphaFoldDB" id="A0AAV0UFP0"/>
<evidence type="ECO:0000259" key="8">
    <source>
        <dbReference type="PROSITE" id="PS50020"/>
    </source>
</evidence>
<proteinExistence type="inferred from homology"/>
<dbReference type="SMART" id="SM00456">
    <property type="entry name" value="WW"/>
    <property type="match status" value="2"/>
</dbReference>
<dbReference type="Gene3D" id="2.20.70.10">
    <property type="match status" value="2"/>
</dbReference>
<dbReference type="InterPro" id="IPR006942">
    <property type="entry name" value="TH1"/>
</dbReference>
<dbReference type="InterPro" id="IPR036020">
    <property type="entry name" value="WW_dom_sf"/>
</dbReference>
<organism evidence="9 10">
    <name type="scientific">Hyaloperonospora brassicae</name>
    <name type="common">Brassica downy mildew</name>
    <name type="synonym">Peronospora brassicae</name>
    <dbReference type="NCBI Taxonomy" id="162125"/>
    <lineage>
        <taxon>Eukaryota</taxon>
        <taxon>Sar</taxon>
        <taxon>Stramenopiles</taxon>
        <taxon>Oomycota</taxon>
        <taxon>Peronosporomycetes</taxon>
        <taxon>Peronosporales</taxon>
        <taxon>Peronosporaceae</taxon>
        <taxon>Hyaloperonospora</taxon>
    </lineage>
</organism>
<keyword evidence="3" id="KW-0678">Repressor</keyword>
<evidence type="ECO:0000256" key="2">
    <source>
        <dbReference type="ARBA" id="ARBA00005726"/>
    </source>
</evidence>
<dbReference type="EMBL" id="CANTFL010001256">
    <property type="protein sequence ID" value="CAI5735178.1"/>
    <property type="molecule type" value="Genomic_DNA"/>
</dbReference>
<evidence type="ECO:0000313" key="9">
    <source>
        <dbReference type="EMBL" id="CAI5735178.1"/>
    </source>
</evidence>
<dbReference type="Pfam" id="PF00397">
    <property type="entry name" value="WW"/>
    <property type="match status" value="2"/>
</dbReference>
<evidence type="ECO:0000256" key="3">
    <source>
        <dbReference type="ARBA" id="ARBA00022491"/>
    </source>
</evidence>
<feature type="region of interest" description="Disordered" evidence="7">
    <location>
        <begin position="151"/>
        <end position="195"/>
    </location>
</feature>
<dbReference type="PANTHER" id="PTHR12144:SF0">
    <property type="entry name" value="NEGATIVE ELONGATION FACTOR C_D"/>
    <property type="match status" value="1"/>
</dbReference>
<dbReference type="CDD" id="cd00201">
    <property type="entry name" value="WW"/>
    <property type="match status" value="2"/>
</dbReference>
<dbReference type="GO" id="GO:0032021">
    <property type="term" value="C:NELF complex"/>
    <property type="evidence" value="ECO:0007669"/>
    <property type="project" value="TreeGrafter"/>
</dbReference>
<protein>
    <recommendedName>
        <fullName evidence="8">WW domain-containing protein</fullName>
    </recommendedName>
</protein>
<gene>
    <name evidence="9" type="ORF">HBR001_LOCUS6401</name>
</gene>
<dbReference type="GO" id="GO:0034244">
    <property type="term" value="P:negative regulation of transcription elongation by RNA polymerase II"/>
    <property type="evidence" value="ECO:0007669"/>
    <property type="project" value="TreeGrafter"/>
</dbReference>
<keyword evidence="5" id="KW-0804">Transcription</keyword>
<comment type="caution">
    <text evidence="9">The sequence shown here is derived from an EMBL/GenBank/DDBJ whole genome shotgun (WGS) entry which is preliminary data.</text>
</comment>
<evidence type="ECO:0000256" key="6">
    <source>
        <dbReference type="ARBA" id="ARBA00023242"/>
    </source>
</evidence>
<evidence type="ECO:0000256" key="4">
    <source>
        <dbReference type="ARBA" id="ARBA00023015"/>
    </source>
</evidence>
<feature type="compositionally biased region" description="Basic residues" evidence="7">
    <location>
        <begin position="114"/>
        <end position="128"/>
    </location>
</feature>
<evidence type="ECO:0000256" key="7">
    <source>
        <dbReference type="SAM" id="MobiDB-lite"/>
    </source>
</evidence>
<evidence type="ECO:0000313" key="10">
    <source>
        <dbReference type="Proteomes" id="UP001162031"/>
    </source>
</evidence>
<name>A0AAV0UFP0_HYABA</name>
<dbReference type="PROSITE" id="PS01159">
    <property type="entry name" value="WW_DOMAIN_1"/>
    <property type="match status" value="1"/>
</dbReference>
<sequence>MPSAWSTHVTKEGRTYYYNRHTKQSAWEKPDSADEDETSALAAAAAVTSSSVSATAIAIAAAAAGSDATSGEWEELWDPKNARAYYYNRTIRKTQWQRPEGVTIKSYAAAVGKEKRHEKHHRNHKSKKSSSEVACIQVQSDPMDKKLAAMDSTEELKSSGGGTNHVQVEDAGKNGETVTHLKKRKKKSKREKVESVAIESQLKRRRQHEERLIICDDEELDNNRTKDIEEKDTEDGKEATRLLQELSKTDAIMEANVLSVINGFLRAHTESNGPEILVEKLSSSYRGHAQMIGLVASWLDTLPVPPTALENKMTFDVNEGAVVAHRGASWDPAEEILFNHLKKVMNENYDPKLVSNVLSGSVVEPEWLTQMLSDRKWRLMLIELADTHKTCTLLQYAIRRISEAGHHKEIASITSANAFFPVFSGVLVDALSRIPFADEEEVVEDIAALNKICCQSSHSYAYAQELLGCIDDKLFSIQSGVGAESPEYSHIHVVRSKLNRVRGELQETANSRFGEKIVPFHILHRRYIHDANPTFCDAILSIVKTKKCSELSAEALVKAYQTSDIPPPVAHLRDPMVLSSLLDRLFNPTTLTSPAFVQNCVFLLAYAASTKDERSLLQTGVKELSHDVKADDDGLTVTKKALVEASAICKSDHTFGYNMNQSGVVDKLISVMSAPVVSMGVLHWLEVILTSPGFFSSTPLHICFPSLLRILKASIKLHVAQWPISFSVLVTSLRLHPENNPVKALELKRETLRCMVFMITSGYVLPVLEFVYTNTLELDQALLRNFISMLLARIAPPFSPKFSVALTKILTHPKVQTAIKLCPAESKAKLRSFVGFCKKNPGVLSSEQLHSLAVVQEGRD</sequence>
<feature type="domain" description="WW" evidence="8">
    <location>
        <begin position="67"/>
        <end position="101"/>
    </location>
</feature>
<dbReference type="PROSITE" id="PS50020">
    <property type="entry name" value="WW_DOMAIN_2"/>
    <property type="match status" value="2"/>
</dbReference>
<keyword evidence="4" id="KW-0805">Transcription regulation</keyword>
<reference evidence="9" key="1">
    <citation type="submission" date="2022-12" db="EMBL/GenBank/DDBJ databases">
        <authorList>
            <person name="Webb A."/>
        </authorList>
    </citation>
    <scope>NUCLEOTIDE SEQUENCE</scope>
    <source>
        <strain evidence="9">Hp1</strain>
    </source>
</reference>
<dbReference type="PANTHER" id="PTHR12144">
    <property type="entry name" value="NEGATIVE ELONGATION FACTOR D"/>
    <property type="match status" value="1"/>
</dbReference>
<keyword evidence="10" id="KW-1185">Reference proteome</keyword>
<dbReference type="GO" id="GO:0003723">
    <property type="term" value="F:RNA binding"/>
    <property type="evidence" value="ECO:0007669"/>
    <property type="project" value="TreeGrafter"/>
</dbReference>